<proteinExistence type="predicted"/>
<dbReference type="AlphaFoldDB" id="A0A0F9LQ69"/>
<dbReference type="EMBL" id="LAZR01006841">
    <property type="protein sequence ID" value="KKM89286.1"/>
    <property type="molecule type" value="Genomic_DNA"/>
</dbReference>
<gene>
    <name evidence="1" type="ORF">LCGC14_1250170</name>
</gene>
<name>A0A0F9LQ69_9ZZZZ</name>
<sequence length="113" mass="13297">MKKTFKILEEHPKSRTLNVDIKIGASSQIMSVPQSVRGSFEENTLRLIPSKIIHLMIYEPELNTLYLQLTSIEGWKDYTYFDVTFNKFKQFKESVRNGRLTNKKDIDKILKNE</sequence>
<reference evidence="1" key="1">
    <citation type="journal article" date="2015" name="Nature">
        <title>Complex archaea that bridge the gap between prokaryotes and eukaryotes.</title>
        <authorList>
            <person name="Spang A."/>
            <person name="Saw J.H."/>
            <person name="Jorgensen S.L."/>
            <person name="Zaremba-Niedzwiedzka K."/>
            <person name="Martijn J."/>
            <person name="Lind A.E."/>
            <person name="van Eijk R."/>
            <person name="Schleper C."/>
            <person name="Guy L."/>
            <person name="Ettema T.J."/>
        </authorList>
    </citation>
    <scope>NUCLEOTIDE SEQUENCE</scope>
</reference>
<organism evidence="1">
    <name type="scientific">marine sediment metagenome</name>
    <dbReference type="NCBI Taxonomy" id="412755"/>
    <lineage>
        <taxon>unclassified sequences</taxon>
        <taxon>metagenomes</taxon>
        <taxon>ecological metagenomes</taxon>
    </lineage>
</organism>
<evidence type="ECO:0000313" key="1">
    <source>
        <dbReference type="EMBL" id="KKM89286.1"/>
    </source>
</evidence>
<protein>
    <submittedName>
        <fullName evidence="1">Uncharacterized protein</fullName>
    </submittedName>
</protein>
<accession>A0A0F9LQ69</accession>
<comment type="caution">
    <text evidence="1">The sequence shown here is derived from an EMBL/GenBank/DDBJ whole genome shotgun (WGS) entry which is preliminary data.</text>
</comment>